<comment type="caution">
    <text evidence="1">The sequence shown here is derived from an EMBL/GenBank/DDBJ whole genome shotgun (WGS) entry which is preliminary data.</text>
</comment>
<dbReference type="Proteomes" id="UP001596037">
    <property type="component" value="Unassembled WGS sequence"/>
</dbReference>
<proteinExistence type="predicted"/>
<evidence type="ECO:0000313" key="2">
    <source>
        <dbReference type="Proteomes" id="UP001596037"/>
    </source>
</evidence>
<organism evidence="1 2">
    <name type="scientific">Caenimonas terrae</name>
    <dbReference type="NCBI Taxonomy" id="696074"/>
    <lineage>
        <taxon>Bacteria</taxon>
        <taxon>Pseudomonadati</taxon>
        <taxon>Pseudomonadota</taxon>
        <taxon>Betaproteobacteria</taxon>
        <taxon>Burkholderiales</taxon>
        <taxon>Comamonadaceae</taxon>
        <taxon>Caenimonas</taxon>
    </lineage>
</organism>
<evidence type="ECO:0000313" key="1">
    <source>
        <dbReference type="EMBL" id="MFC5498159.1"/>
    </source>
</evidence>
<dbReference type="RefSeq" id="WP_376850219.1">
    <property type="nucleotide sequence ID" value="NZ_JBHSMF010000006.1"/>
</dbReference>
<gene>
    <name evidence="1" type="ORF">ACFPOE_11485</name>
</gene>
<name>A0ABW0NGW2_9BURK</name>
<protein>
    <submittedName>
        <fullName evidence="1">Uncharacterized protein</fullName>
    </submittedName>
</protein>
<sequence length="103" mass="11179">MKTIALTGHPQAREAAYLQLQAIVRDRGMTGDVQVTQYAVILRVQAHAIHDAGGEVWHCGPLAPARELLGRIDRVLPAATFEAMGPDVITCLAEFVAKRHIAL</sequence>
<dbReference type="EMBL" id="JBHSMF010000006">
    <property type="protein sequence ID" value="MFC5498159.1"/>
    <property type="molecule type" value="Genomic_DNA"/>
</dbReference>
<keyword evidence="2" id="KW-1185">Reference proteome</keyword>
<reference evidence="2" key="1">
    <citation type="journal article" date="2019" name="Int. J. Syst. Evol. Microbiol.">
        <title>The Global Catalogue of Microorganisms (GCM) 10K type strain sequencing project: providing services to taxonomists for standard genome sequencing and annotation.</title>
        <authorList>
            <consortium name="The Broad Institute Genomics Platform"/>
            <consortium name="The Broad Institute Genome Sequencing Center for Infectious Disease"/>
            <person name="Wu L."/>
            <person name="Ma J."/>
        </authorList>
    </citation>
    <scope>NUCLEOTIDE SEQUENCE [LARGE SCALE GENOMIC DNA]</scope>
    <source>
        <strain evidence="2">CCUG 57401</strain>
    </source>
</reference>
<accession>A0ABW0NGW2</accession>